<evidence type="ECO:0000313" key="1">
    <source>
        <dbReference type="EMBL" id="ETV64822.1"/>
    </source>
</evidence>
<reference evidence="1" key="1">
    <citation type="submission" date="2013-12" db="EMBL/GenBank/DDBJ databases">
        <title>The Genome Sequence of Aphanomyces astaci APO3.</title>
        <authorList>
            <consortium name="The Broad Institute Genomics Platform"/>
            <person name="Russ C."/>
            <person name="Tyler B."/>
            <person name="van West P."/>
            <person name="Dieguez-Uribeondo J."/>
            <person name="Young S.K."/>
            <person name="Zeng Q."/>
            <person name="Gargeya S."/>
            <person name="Fitzgerald M."/>
            <person name="Abouelleil A."/>
            <person name="Alvarado L."/>
            <person name="Chapman S.B."/>
            <person name="Gainer-Dewar J."/>
            <person name="Goldberg J."/>
            <person name="Griggs A."/>
            <person name="Gujja S."/>
            <person name="Hansen M."/>
            <person name="Howarth C."/>
            <person name="Imamovic A."/>
            <person name="Ireland A."/>
            <person name="Larimer J."/>
            <person name="McCowan C."/>
            <person name="Murphy C."/>
            <person name="Pearson M."/>
            <person name="Poon T.W."/>
            <person name="Priest M."/>
            <person name="Roberts A."/>
            <person name="Saif S."/>
            <person name="Shea T."/>
            <person name="Sykes S."/>
            <person name="Wortman J."/>
            <person name="Nusbaum C."/>
            <person name="Birren B."/>
        </authorList>
    </citation>
    <scope>NUCLEOTIDE SEQUENCE [LARGE SCALE GENOMIC DNA]</scope>
    <source>
        <strain evidence="1">APO3</strain>
    </source>
</reference>
<dbReference type="EMBL" id="KI913269">
    <property type="protein sequence ID" value="ETV64822.1"/>
    <property type="molecule type" value="Genomic_DNA"/>
</dbReference>
<sequence>MAKMSDMKISPSTRSSMPTHIDRDVRNCILPLVTSRAYHHGQGSADRCPSHRPSASANWQTNRHFCMGRLYLKLYLYHHRQCSTWRNTRRQVQTLRAASGPWPSRAGNECNHHTRCLSTTKPALATHDAATASATPPTVPSTSFLGEMSGASLLRRLNLYLRLVSNLPVTYAPVSQPHTIKR</sequence>
<proteinExistence type="predicted"/>
<name>W4FBG4_APHAT</name>
<dbReference type="GeneID" id="20820335"/>
<gene>
    <name evidence="1" type="ORF">H257_18339</name>
</gene>
<dbReference type="AlphaFoldDB" id="W4FBG4"/>
<protein>
    <submittedName>
        <fullName evidence="1">Uncharacterized protein</fullName>
    </submittedName>
</protein>
<organism evidence="1">
    <name type="scientific">Aphanomyces astaci</name>
    <name type="common">Crayfish plague agent</name>
    <dbReference type="NCBI Taxonomy" id="112090"/>
    <lineage>
        <taxon>Eukaryota</taxon>
        <taxon>Sar</taxon>
        <taxon>Stramenopiles</taxon>
        <taxon>Oomycota</taxon>
        <taxon>Saprolegniomycetes</taxon>
        <taxon>Saprolegniales</taxon>
        <taxon>Verrucalvaceae</taxon>
        <taxon>Aphanomyces</taxon>
    </lineage>
</organism>
<accession>W4FBG4</accession>
<dbReference type="VEuPathDB" id="FungiDB:H257_18339"/>
<dbReference type="RefSeq" id="XP_009845679.1">
    <property type="nucleotide sequence ID" value="XM_009847377.1"/>
</dbReference>